<dbReference type="GO" id="GO:0003678">
    <property type="term" value="F:DNA helicase activity"/>
    <property type="evidence" value="ECO:0007669"/>
    <property type="project" value="UniProtKB-EC"/>
</dbReference>
<evidence type="ECO:0000256" key="3">
    <source>
        <dbReference type="ARBA" id="ARBA00012551"/>
    </source>
</evidence>
<dbReference type="Pfam" id="PF14551">
    <property type="entry name" value="MCM_N"/>
    <property type="match status" value="1"/>
</dbReference>
<evidence type="ECO:0000256" key="11">
    <source>
        <dbReference type="ARBA" id="ARBA00023306"/>
    </source>
</evidence>
<evidence type="ECO:0000256" key="6">
    <source>
        <dbReference type="ARBA" id="ARBA00022801"/>
    </source>
</evidence>
<evidence type="ECO:0000313" key="15">
    <source>
        <dbReference type="Proteomes" id="UP000015102"/>
    </source>
</evidence>
<dbReference type="AlphaFoldDB" id="T1GMI2"/>
<dbReference type="EnsemblMetazoa" id="MESCA004756-RA">
    <property type="protein sequence ID" value="MESCA004756-PA"/>
    <property type="gene ID" value="MESCA004756"/>
</dbReference>
<name>T1GMI2_MEGSC</name>
<evidence type="ECO:0000256" key="12">
    <source>
        <dbReference type="ARBA" id="ARBA00048432"/>
    </source>
</evidence>
<keyword evidence="4" id="KW-0235">DNA replication</keyword>
<dbReference type="GO" id="GO:0003677">
    <property type="term" value="F:DNA binding"/>
    <property type="evidence" value="ECO:0007669"/>
    <property type="project" value="UniProtKB-KW"/>
</dbReference>
<keyword evidence="9" id="KW-0238">DNA-binding</keyword>
<keyword evidence="6" id="KW-0378">Hydrolase</keyword>
<comment type="subcellular location">
    <subcellularLocation>
        <location evidence="1">Nucleus</location>
    </subcellularLocation>
</comment>
<keyword evidence="11" id="KW-0131">Cell cycle</keyword>
<evidence type="ECO:0000256" key="8">
    <source>
        <dbReference type="ARBA" id="ARBA00022840"/>
    </source>
</evidence>
<dbReference type="STRING" id="36166.T1GMI2"/>
<feature type="domain" description="MCM N-terminal" evidence="13">
    <location>
        <begin position="6"/>
        <end position="78"/>
    </location>
</feature>
<evidence type="ECO:0000313" key="14">
    <source>
        <dbReference type="EnsemblMetazoa" id="MESCA004756-PA"/>
    </source>
</evidence>
<keyword evidence="15" id="KW-1185">Reference proteome</keyword>
<dbReference type="InterPro" id="IPR027925">
    <property type="entry name" value="MCM_N"/>
</dbReference>
<dbReference type="EC" id="3.6.4.12" evidence="3"/>
<proteinExistence type="inferred from homology"/>
<sequence length="82" mass="9589">MKWKGDTLKRNYLNQQYFLEVDLEDLAGFDENLSETLTKQPTEHLQIFEEAAREVADEITAPRPENEIHVEDIQVLLRSNSN</sequence>
<evidence type="ECO:0000259" key="13">
    <source>
        <dbReference type="Pfam" id="PF14551"/>
    </source>
</evidence>
<organism evidence="14 15">
    <name type="scientific">Megaselia scalaris</name>
    <name type="common">Humpbacked fly</name>
    <name type="synonym">Phora scalaris</name>
    <dbReference type="NCBI Taxonomy" id="36166"/>
    <lineage>
        <taxon>Eukaryota</taxon>
        <taxon>Metazoa</taxon>
        <taxon>Ecdysozoa</taxon>
        <taxon>Arthropoda</taxon>
        <taxon>Hexapoda</taxon>
        <taxon>Insecta</taxon>
        <taxon>Pterygota</taxon>
        <taxon>Neoptera</taxon>
        <taxon>Endopterygota</taxon>
        <taxon>Diptera</taxon>
        <taxon>Brachycera</taxon>
        <taxon>Muscomorpha</taxon>
        <taxon>Platypezoidea</taxon>
        <taxon>Phoridae</taxon>
        <taxon>Megaseliini</taxon>
        <taxon>Megaselia</taxon>
    </lineage>
</organism>
<protein>
    <recommendedName>
        <fullName evidence="3">DNA helicase</fullName>
        <ecNumber evidence="3">3.6.4.12</ecNumber>
    </recommendedName>
</protein>
<dbReference type="EMBL" id="CAQQ02085820">
    <property type="status" value="NOT_ANNOTATED_CDS"/>
    <property type="molecule type" value="Genomic_DNA"/>
</dbReference>
<evidence type="ECO:0000256" key="2">
    <source>
        <dbReference type="ARBA" id="ARBA00008010"/>
    </source>
</evidence>
<evidence type="ECO:0000256" key="7">
    <source>
        <dbReference type="ARBA" id="ARBA00022806"/>
    </source>
</evidence>
<dbReference type="FunFam" id="3.30.1640.10:FF:000006">
    <property type="entry name" value="DNA helicase"/>
    <property type="match status" value="1"/>
</dbReference>
<dbReference type="HOGENOM" id="CLU_2564996_0_0_1"/>
<keyword evidence="10" id="KW-0539">Nucleus</keyword>
<dbReference type="GO" id="GO:0006260">
    <property type="term" value="P:DNA replication"/>
    <property type="evidence" value="ECO:0007669"/>
    <property type="project" value="UniProtKB-KW"/>
</dbReference>
<dbReference type="GO" id="GO:0005524">
    <property type="term" value="F:ATP binding"/>
    <property type="evidence" value="ECO:0007669"/>
    <property type="project" value="UniProtKB-KW"/>
</dbReference>
<dbReference type="EMBL" id="CAQQ02085819">
    <property type="status" value="NOT_ANNOTATED_CDS"/>
    <property type="molecule type" value="Genomic_DNA"/>
</dbReference>
<evidence type="ECO:0000256" key="1">
    <source>
        <dbReference type="ARBA" id="ARBA00004123"/>
    </source>
</evidence>
<reference evidence="15" key="1">
    <citation type="submission" date="2013-02" db="EMBL/GenBank/DDBJ databases">
        <authorList>
            <person name="Hughes D."/>
        </authorList>
    </citation>
    <scope>NUCLEOTIDE SEQUENCE</scope>
    <source>
        <strain>Durham</strain>
        <strain evidence="15">NC isolate 2 -- Noor lab</strain>
    </source>
</reference>
<evidence type="ECO:0000256" key="10">
    <source>
        <dbReference type="ARBA" id="ARBA00023242"/>
    </source>
</evidence>
<keyword evidence="7" id="KW-0347">Helicase</keyword>
<dbReference type="SUPFAM" id="SSF50249">
    <property type="entry name" value="Nucleic acid-binding proteins"/>
    <property type="match status" value="1"/>
</dbReference>
<dbReference type="GO" id="GO:0016787">
    <property type="term" value="F:hydrolase activity"/>
    <property type="evidence" value="ECO:0007669"/>
    <property type="project" value="UniProtKB-KW"/>
</dbReference>
<accession>T1GMI2</accession>
<dbReference type="Gene3D" id="3.30.1640.10">
    <property type="entry name" value="mini-chromosome maintenance (MCM) complex, chain A, domain 1"/>
    <property type="match status" value="1"/>
</dbReference>
<keyword evidence="8" id="KW-0067">ATP-binding</keyword>
<keyword evidence="5" id="KW-0547">Nucleotide-binding</keyword>
<evidence type="ECO:0000256" key="4">
    <source>
        <dbReference type="ARBA" id="ARBA00022705"/>
    </source>
</evidence>
<evidence type="ECO:0000256" key="5">
    <source>
        <dbReference type="ARBA" id="ARBA00022741"/>
    </source>
</evidence>
<comment type="similarity">
    <text evidence="2">Belongs to the MCM family.</text>
</comment>
<dbReference type="InterPro" id="IPR012340">
    <property type="entry name" value="NA-bd_OB-fold"/>
</dbReference>
<dbReference type="GO" id="GO:0005634">
    <property type="term" value="C:nucleus"/>
    <property type="evidence" value="ECO:0007669"/>
    <property type="project" value="UniProtKB-SubCell"/>
</dbReference>
<comment type="catalytic activity">
    <reaction evidence="12">
        <text>ATP + H2O = ADP + phosphate + H(+)</text>
        <dbReference type="Rhea" id="RHEA:13065"/>
        <dbReference type="ChEBI" id="CHEBI:15377"/>
        <dbReference type="ChEBI" id="CHEBI:15378"/>
        <dbReference type="ChEBI" id="CHEBI:30616"/>
        <dbReference type="ChEBI" id="CHEBI:43474"/>
        <dbReference type="ChEBI" id="CHEBI:456216"/>
        <dbReference type="EC" id="3.6.4.12"/>
    </reaction>
    <physiologicalReaction direction="left-to-right" evidence="12">
        <dbReference type="Rhea" id="RHEA:13066"/>
    </physiologicalReaction>
</comment>
<reference evidence="14" key="2">
    <citation type="submission" date="2015-06" db="UniProtKB">
        <authorList>
            <consortium name="EnsemblMetazoa"/>
        </authorList>
    </citation>
    <scope>IDENTIFICATION</scope>
</reference>
<evidence type="ECO:0000256" key="9">
    <source>
        <dbReference type="ARBA" id="ARBA00023125"/>
    </source>
</evidence>
<dbReference type="Proteomes" id="UP000015102">
    <property type="component" value="Unassembled WGS sequence"/>
</dbReference>